<evidence type="ECO:0000256" key="4">
    <source>
        <dbReference type="ARBA" id="ARBA00022737"/>
    </source>
</evidence>
<evidence type="ECO:0000313" key="14">
    <source>
        <dbReference type="Proteomes" id="UP001152622"/>
    </source>
</evidence>
<dbReference type="FunFam" id="3.30.160.60:FF:000594">
    <property type="entry name" value="Transcription factor HIVEP2"/>
    <property type="match status" value="2"/>
</dbReference>
<keyword evidence="2" id="KW-0597">Phosphoprotein</keyword>
<proteinExistence type="predicted"/>
<dbReference type="OrthoDB" id="10042249at2759"/>
<feature type="region of interest" description="Disordered" evidence="11">
    <location>
        <begin position="1751"/>
        <end position="1786"/>
    </location>
</feature>
<evidence type="ECO:0000256" key="1">
    <source>
        <dbReference type="ARBA" id="ARBA00004123"/>
    </source>
</evidence>
<dbReference type="EMBL" id="JAINUF010000007">
    <property type="protein sequence ID" value="KAJ8353235.1"/>
    <property type="molecule type" value="Genomic_DNA"/>
</dbReference>
<evidence type="ECO:0000313" key="13">
    <source>
        <dbReference type="EMBL" id="KAJ8353235.1"/>
    </source>
</evidence>
<comment type="caution">
    <text evidence="13">The sequence shown here is derived from an EMBL/GenBank/DDBJ whole genome shotgun (WGS) entry which is preliminary data.</text>
</comment>
<evidence type="ECO:0000256" key="10">
    <source>
        <dbReference type="PROSITE-ProRule" id="PRU00042"/>
    </source>
</evidence>
<reference evidence="13" key="1">
    <citation type="journal article" date="2023" name="Science">
        <title>Genome structures resolve the early diversification of teleost fishes.</title>
        <authorList>
            <person name="Parey E."/>
            <person name="Louis A."/>
            <person name="Montfort J."/>
            <person name="Bouchez O."/>
            <person name="Roques C."/>
            <person name="Iampietro C."/>
            <person name="Lluch J."/>
            <person name="Castinel A."/>
            <person name="Donnadieu C."/>
            <person name="Desvignes T."/>
            <person name="Floi Bucao C."/>
            <person name="Jouanno E."/>
            <person name="Wen M."/>
            <person name="Mejri S."/>
            <person name="Dirks R."/>
            <person name="Jansen H."/>
            <person name="Henkel C."/>
            <person name="Chen W.J."/>
            <person name="Zahm M."/>
            <person name="Cabau C."/>
            <person name="Klopp C."/>
            <person name="Thompson A.W."/>
            <person name="Robinson-Rechavi M."/>
            <person name="Braasch I."/>
            <person name="Lecointre G."/>
            <person name="Bobe J."/>
            <person name="Postlethwait J.H."/>
            <person name="Berthelot C."/>
            <person name="Roest Crollius H."/>
            <person name="Guiguen Y."/>
        </authorList>
    </citation>
    <scope>NUCLEOTIDE SEQUENCE</scope>
    <source>
        <strain evidence="13">WJC10195</strain>
    </source>
</reference>
<feature type="region of interest" description="Disordered" evidence="11">
    <location>
        <begin position="1"/>
        <end position="50"/>
    </location>
</feature>
<dbReference type="InterPro" id="IPR013087">
    <property type="entry name" value="Znf_C2H2_type"/>
</dbReference>
<feature type="compositionally biased region" description="Low complexity" evidence="11">
    <location>
        <begin position="548"/>
        <end position="557"/>
    </location>
</feature>
<feature type="domain" description="C2H2-type" evidence="12">
    <location>
        <begin position="1589"/>
        <end position="1613"/>
    </location>
</feature>
<dbReference type="GO" id="GO:0000978">
    <property type="term" value="F:RNA polymerase II cis-regulatory region sequence-specific DNA binding"/>
    <property type="evidence" value="ECO:0007669"/>
    <property type="project" value="TreeGrafter"/>
</dbReference>
<dbReference type="PANTHER" id="PTHR45944:SF1">
    <property type="entry name" value="TRANSCRIPTION FACTOR HIVEP2"/>
    <property type="match status" value="1"/>
</dbReference>
<gene>
    <name evidence="13" type="ORF">SKAU_G00208020</name>
</gene>
<feature type="compositionally biased region" description="Basic and acidic residues" evidence="11">
    <location>
        <begin position="2143"/>
        <end position="2166"/>
    </location>
</feature>
<evidence type="ECO:0000256" key="5">
    <source>
        <dbReference type="ARBA" id="ARBA00022771"/>
    </source>
</evidence>
<feature type="region of interest" description="Disordered" evidence="11">
    <location>
        <begin position="1658"/>
        <end position="1724"/>
    </location>
</feature>
<evidence type="ECO:0000256" key="3">
    <source>
        <dbReference type="ARBA" id="ARBA00022723"/>
    </source>
</evidence>
<dbReference type="Gene3D" id="3.30.160.60">
    <property type="entry name" value="Classic Zinc Finger"/>
    <property type="match status" value="4"/>
</dbReference>
<dbReference type="GO" id="GO:0000981">
    <property type="term" value="F:DNA-binding transcription factor activity, RNA polymerase II-specific"/>
    <property type="evidence" value="ECO:0007669"/>
    <property type="project" value="TreeGrafter"/>
</dbReference>
<feature type="compositionally biased region" description="Polar residues" evidence="11">
    <location>
        <begin position="1346"/>
        <end position="1356"/>
    </location>
</feature>
<feature type="compositionally biased region" description="Basic and acidic residues" evidence="11">
    <location>
        <begin position="36"/>
        <end position="45"/>
    </location>
</feature>
<keyword evidence="9" id="KW-0539">Nucleus</keyword>
<evidence type="ECO:0000256" key="11">
    <source>
        <dbReference type="SAM" id="MobiDB-lite"/>
    </source>
</evidence>
<feature type="compositionally biased region" description="Low complexity" evidence="11">
    <location>
        <begin position="786"/>
        <end position="800"/>
    </location>
</feature>
<feature type="domain" description="C2H2-type" evidence="12">
    <location>
        <begin position="54"/>
        <end position="81"/>
    </location>
</feature>
<dbReference type="GO" id="GO:0005634">
    <property type="term" value="C:nucleus"/>
    <property type="evidence" value="ECO:0007669"/>
    <property type="project" value="UniProtKB-SubCell"/>
</dbReference>
<feature type="domain" description="C2H2-type" evidence="12">
    <location>
        <begin position="1561"/>
        <end position="1588"/>
    </location>
</feature>
<feature type="region of interest" description="Disordered" evidence="11">
    <location>
        <begin position="658"/>
        <end position="701"/>
    </location>
</feature>
<evidence type="ECO:0000256" key="9">
    <source>
        <dbReference type="ARBA" id="ARBA00023242"/>
    </source>
</evidence>
<dbReference type="SUPFAM" id="SSF57667">
    <property type="entry name" value="beta-beta-alpha zinc fingers"/>
    <property type="match status" value="2"/>
</dbReference>
<feature type="compositionally biased region" description="Polar residues" evidence="11">
    <location>
        <begin position="1076"/>
        <end position="1086"/>
    </location>
</feature>
<feature type="region of interest" description="Disordered" evidence="11">
    <location>
        <begin position="1966"/>
        <end position="2015"/>
    </location>
</feature>
<dbReference type="PROSITE" id="PS00028">
    <property type="entry name" value="ZINC_FINGER_C2H2_1"/>
    <property type="match status" value="3"/>
</dbReference>
<dbReference type="PROSITE" id="PS50157">
    <property type="entry name" value="ZINC_FINGER_C2H2_2"/>
    <property type="match status" value="4"/>
</dbReference>
<dbReference type="SMART" id="SM00355">
    <property type="entry name" value="ZnF_C2H2"/>
    <property type="match status" value="4"/>
</dbReference>
<feature type="compositionally biased region" description="Polar residues" evidence="11">
    <location>
        <begin position="1690"/>
        <end position="1710"/>
    </location>
</feature>
<evidence type="ECO:0000256" key="8">
    <source>
        <dbReference type="ARBA" id="ARBA00023163"/>
    </source>
</evidence>
<dbReference type="InterPro" id="IPR051969">
    <property type="entry name" value="Zinc-finger_DNA-bd_regulators"/>
</dbReference>
<evidence type="ECO:0000259" key="12">
    <source>
        <dbReference type="PROSITE" id="PS50157"/>
    </source>
</evidence>
<dbReference type="GO" id="GO:0008270">
    <property type="term" value="F:zinc ion binding"/>
    <property type="evidence" value="ECO:0007669"/>
    <property type="project" value="UniProtKB-KW"/>
</dbReference>
<name>A0A9Q1ISL9_SYNKA</name>
<feature type="compositionally biased region" description="Acidic residues" evidence="11">
    <location>
        <begin position="1661"/>
        <end position="1687"/>
    </location>
</feature>
<feature type="region of interest" description="Disordered" evidence="11">
    <location>
        <begin position="765"/>
        <end position="819"/>
    </location>
</feature>
<feature type="domain" description="C2H2-type" evidence="12">
    <location>
        <begin position="82"/>
        <end position="105"/>
    </location>
</feature>
<keyword evidence="7" id="KW-0805">Transcription regulation</keyword>
<feature type="region of interest" description="Disordered" evidence="11">
    <location>
        <begin position="1039"/>
        <end position="1086"/>
    </location>
</feature>
<feature type="region of interest" description="Disordered" evidence="11">
    <location>
        <begin position="156"/>
        <end position="175"/>
    </location>
</feature>
<feature type="compositionally biased region" description="Polar residues" evidence="11">
    <location>
        <begin position="253"/>
        <end position="285"/>
    </location>
</feature>
<feature type="region of interest" description="Disordered" evidence="11">
    <location>
        <begin position="1841"/>
        <end position="1868"/>
    </location>
</feature>
<keyword evidence="3" id="KW-0479">Metal-binding</keyword>
<dbReference type="InterPro" id="IPR036236">
    <property type="entry name" value="Znf_C2H2_sf"/>
</dbReference>
<feature type="region of interest" description="Disordered" evidence="11">
    <location>
        <begin position="120"/>
        <end position="148"/>
    </location>
</feature>
<feature type="region of interest" description="Disordered" evidence="11">
    <location>
        <begin position="246"/>
        <end position="285"/>
    </location>
</feature>
<keyword evidence="8" id="KW-0804">Transcription</keyword>
<evidence type="ECO:0000256" key="2">
    <source>
        <dbReference type="ARBA" id="ARBA00022553"/>
    </source>
</evidence>
<keyword evidence="5 10" id="KW-0863">Zinc-finger</keyword>
<evidence type="ECO:0000256" key="7">
    <source>
        <dbReference type="ARBA" id="ARBA00023015"/>
    </source>
</evidence>
<keyword evidence="14" id="KW-1185">Reference proteome</keyword>
<evidence type="ECO:0000256" key="6">
    <source>
        <dbReference type="ARBA" id="ARBA00022833"/>
    </source>
</evidence>
<feature type="compositionally biased region" description="Polar residues" evidence="11">
    <location>
        <begin position="1769"/>
        <end position="1783"/>
    </location>
</feature>
<dbReference type="Proteomes" id="UP001152622">
    <property type="component" value="Chromosome 7"/>
</dbReference>
<feature type="compositionally biased region" description="Basic and acidic residues" evidence="11">
    <location>
        <begin position="1329"/>
        <end position="1345"/>
    </location>
</feature>
<feature type="region of interest" description="Disordered" evidence="11">
    <location>
        <begin position="2098"/>
        <end position="2166"/>
    </location>
</feature>
<keyword evidence="4" id="KW-0677">Repeat</keyword>
<organism evidence="13 14">
    <name type="scientific">Synaphobranchus kaupii</name>
    <name type="common">Kaup's arrowtooth eel</name>
    <dbReference type="NCBI Taxonomy" id="118154"/>
    <lineage>
        <taxon>Eukaryota</taxon>
        <taxon>Metazoa</taxon>
        <taxon>Chordata</taxon>
        <taxon>Craniata</taxon>
        <taxon>Vertebrata</taxon>
        <taxon>Euteleostomi</taxon>
        <taxon>Actinopterygii</taxon>
        <taxon>Neopterygii</taxon>
        <taxon>Teleostei</taxon>
        <taxon>Anguilliformes</taxon>
        <taxon>Synaphobranchidae</taxon>
        <taxon>Synaphobranchus</taxon>
    </lineage>
</organism>
<comment type="subcellular location">
    <subcellularLocation>
        <location evidence="1">Nucleus</location>
    </subcellularLocation>
</comment>
<feature type="compositionally biased region" description="Polar residues" evidence="11">
    <location>
        <begin position="770"/>
        <end position="785"/>
    </location>
</feature>
<dbReference type="FunFam" id="3.30.160.60:FF:000033">
    <property type="entry name" value="Immunodeficiency virus type I enhancer binding protein 1"/>
    <property type="match status" value="2"/>
</dbReference>
<feature type="region of interest" description="Disordered" evidence="11">
    <location>
        <begin position="522"/>
        <end position="564"/>
    </location>
</feature>
<sequence>MSDDLFQRHSHGRGEAFPRRKSPNFPFSKYPQSGKEQLDNTEKKEQRPKKPGRYICHYCGRACAKPSVLKKHIRSHTGERPYPCIPCGFSFKTKSNLYKHRKSHAHAIKAGLVPFSELSSTHVDTDQPSPLGEGEVHSDGEQSTDTDEDTGEVLTLFGRSSPLPHNPIKGDRSTTGKDVSELAVFGEERAKGLANVPLLIVPKQGILVPVVQCPKFTEIEASPVSPREGVGDECHTVKQRLALRLHEKKGQDSESSFNLLSPHSKGSTDSGYFSRSESAEQQVSPPITNAKSYEEIMFGKYYRPNPRPRQSITVGMATAVHKDTNVNKPGIMQKLAVSDICDDHIAHHYTKDENIVDYVNLHANIFLRGNLIGAQRIECFRQKQYPPKPCQVKTVLLETPSDTVSLIRSNSMPTSSIANLDIPPGLRGSHSFDERMTTDEVFYPISGGLRRLRRQAAFELSTHEGHAESDTQETILKTTVLLSGVAKLGEHSPPLPELKGYSSYSSKVGMEGYPEIQQQLMHHKQAMESATRKRRKENSAGDEDDSPSHCSSDHSSSTEMLGSSEDYDSKLLNQEPLRATPTGKGHLHSVYSHLDSIDIGTRMSLEDRMLIQDPDRKATGNVISVIQHTNSLSRPSSFEKSDSVDHSSYQQGKLSISYCEQSDSENTEEVQSMGSILRSESMEQQQSDSKTVHTPHRLVRQSNIQVPEIRVTTEPDKPEKSLEVQVKEPEKYVEEFQWPQRSETLSQLPAEKLPPKKKRLRLAEIEHSSGESSFESTCTSLSRSPSQESNLSHASSLSVSLDREESIKSASPVKQEDLSKQSEFLTVPELTQHQQREMRRSSSEQVPCTLPTEIPEIRSKSFDYGNLSSSSRQGEIYASASSMKERRRGYLVRQASLNVHTESAMQDKSLDINTKQEQSEQMIISLHRLHPAWQNAPLPLLGTDRVSVANVTRHKRNIQPVLSLHTPPLQLSINEDNQPDGHLLVQRLSHSPDQQSSGRDHKIHEIPSGEVAWYSSLHSSLAQPPFIPFQPGIFWHEESTQRHKQHTPLHSHQLQKLQIKHSGVQQSHQKPLHSPQLPQIQEQGDSKTVSFASDQSYLYTPKTSAYQLSDRSTAFSMSPLLLPLSQPSLLGTVVPVRVQTNVPSYGSVMYTSVSQMLVTHAQVGTSSSMIMCNVSDDSKNVLTKPGMSLSQILAQSGGPLHHHWKVSEPMLVQINTGIPLSLTCGTISTTDALSMGGSKRMLSPASSLEFFTEIKQQKRVKEERMYGQIVEELSAVELSNSVVANDGGESQKPCPQKDGIPSKLSSLHTEEGCRSGHITPPRPMLLDSPEGRESPEKLEVDEQPSKEGQTSTLSTDNAEEVRQVNNDKTPETIQVERPAIEGTAAVGENFLLTDIRQASQLLSLRTSTSVSWCFLNYTKPNNAHTASLSSVYASWSVTSYNPNPPSLSTKAALALLCSKQKKNTETYTTAAMYQPGVGNVVSSYLFKPKSEQEKPGLMQLDIIKSEKKTKGISCRERVKEDHREKELSQKQAEPTRIKIFEGGYKSNEDYIYVRGRGRGKYICEECGIRCKKPSMLKKHIRSHTDVRPYVCKFCNFAFKTKGNLTKHMKSKAHMKKCLELGVPVTSVEDAEVEEADNADYDQKGSGKTGMPDIVAEHQFSDADDSEGADDDGDDIEEEDDDDDEYEGDSTPRTHSRSASPRPNTVTSLPTSRDPVTEFSGSAPKPPLFSYFLTLPSIQITQLAGDSCCSEGQMHLQPARSNEEHGKNLDVQSSMEEDGGSTSFDVPPSHLLSPVCCCSPTRESSPTSRRYLSPKRDLSLRGGMLSRREASPLRYITTKKRDLSPRGHLSSIPAGRPLSPGRDVTGKWELSPRSRHRGMIRTVSPRRGLHQRSAPWDLGQYLLPETGQLSQEKRKTALLISGEVTGSQDSPMVAQRGLFSHLPLHSQQQVRMPLPMIPIGGIQVVHSNIGPTQPTRLPLRKGQSEDSAPGDAPSHLLEGGANAEATDRPPRPQEKHFSSLAALKAACSAHGSHQDEVIDVGDEDSRQEESIQTCTMAIASLRIASEEALEKAIETVDLRPPPHHHRNQNPSEGMQVRIQNTSGSESDGPHTNILATSPESLGSEKDKLGTPETPLGHNTFCCKSGDERQSGQQDLREIPKSTKTGKE</sequence>
<feature type="compositionally biased region" description="Basic and acidic residues" evidence="11">
    <location>
        <begin position="2004"/>
        <end position="2015"/>
    </location>
</feature>
<dbReference type="Pfam" id="PF00096">
    <property type="entry name" value="zf-C2H2"/>
    <property type="match status" value="3"/>
</dbReference>
<feature type="region of interest" description="Disordered" evidence="11">
    <location>
        <begin position="1284"/>
        <end position="1370"/>
    </location>
</feature>
<protein>
    <recommendedName>
        <fullName evidence="12">C2H2-type domain-containing protein</fullName>
    </recommendedName>
</protein>
<dbReference type="PANTHER" id="PTHR45944">
    <property type="entry name" value="SCHNURRI, ISOFORM F"/>
    <property type="match status" value="1"/>
</dbReference>
<accession>A0A9Q1ISL9</accession>
<keyword evidence="6" id="KW-0862">Zinc</keyword>